<organism evidence="2 3">
    <name type="scientific">Pelatocladus maniniholoensis HA4357-MV3</name>
    <dbReference type="NCBI Taxonomy" id="1117104"/>
    <lineage>
        <taxon>Bacteria</taxon>
        <taxon>Bacillati</taxon>
        <taxon>Cyanobacteriota</taxon>
        <taxon>Cyanophyceae</taxon>
        <taxon>Nostocales</taxon>
        <taxon>Nostocaceae</taxon>
        <taxon>Pelatocladus</taxon>
    </lineage>
</organism>
<evidence type="ECO:0000313" key="2">
    <source>
        <dbReference type="EMBL" id="MBW4435044.1"/>
    </source>
</evidence>
<dbReference type="Proteomes" id="UP000813215">
    <property type="component" value="Unassembled WGS sequence"/>
</dbReference>
<reference evidence="2" key="1">
    <citation type="submission" date="2021-05" db="EMBL/GenBank/DDBJ databases">
        <authorList>
            <person name="Pietrasiak N."/>
            <person name="Ward R."/>
            <person name="Stajich J.E."/>
            <person name="Kurbessoian T."/>
        </authorList>
    </citation>
    <scope>NUCLEOTIDE SEQUENCE</scope>
    <source>
        <strain evidence="2">HA4357-MV3</strain>
    </source>
</reference>
<keyword evidence="1" id="KW-0812">Transmembrane</keyword>
<keyword evidence="1" id="KW-0472">Membrane</keyword>
<dbReference type="InterPro" id="IPR050952">
    <property type="entry name" value="TRIM-NHL_E3_ligases"/>
</dbReference>
<accession>A0A9E3LW75</accession>
<proteinExistence type="predicted"/>
<evidence type="ECO:0000256" key="1">
    <source>
        <dbReference type="SAM" id="Phobius"/>
    </source>
</evidence>
<dbReference type="Gene3D" id="2.120.10.30">
    <property type="entry name" value="TolB, C-terminal domain"/>
    <property type="match status" value="1"/>
</dbReference>
<dbReference type="GO" id="GO:0008270">
    <property type="term" value="F:zinc ion binding"/>
    <property type="evidence" value="ECO:0007669"/>
    <property type="project" value="UniProtKB-KW"/>
</dbReference>
<protein>
    <recommendedName>
        <fullName evidence="4">NHL repeat-containing protein</fullName>
    </recommendedName>
</protein>
<comment type="caution">
    <text evidence="2">The sequence shown here is derived from an EMBL/GenBank/DDBJ whole genome shotgun (WGS) entry which is preliminary data.</text>
</comment>
<dbReference type="PANTHER" id="PTHR24104">
    <property type="entry name" value="E3 UBIQUITIN-PROTEIN LIGASE NHLRC1-RELATED"/>
    <property type="match status" value="1"/>
</dbReference>
<gene>
    <name evidence="2" type="ORF">KME28_25860</name>
</gene>
<keyword evidence="1" id="KW-1133">Transmembrane helix</keyword>
<dbReference type="AlphaFoldDB" id="A0A9E3LW75"/>
<feature type="transmembrane region" description="Helical" evidence="1">
    <location>
        <begin position="42"/>
        <end position="62"/>
    </location>
</feature>
<dbReference type="SUPFAM" id="SSF63825">
    <property type="entry name" value="YWTD domain"/>
    <property type="match status" value="1"/>
</dbReference>
<dbReference type="InterPro" id="IPR011042">
    <property type="entry name" value="6-blade_b-propeller_TolB-like"/>
</dbReference>
<dbReference type="PANTHER" id="PTHR24104:SF25">
    <property type="entry name" value="PROTEIN LIN-41"/>
    <property type="match status" value="1"/>
</dbReference>
<evidence type="ECO:0000313" key="3">
    <source>
        <dbReference type="Proteomes" id="UP000813215"/>
    </source>
</evidence>
<reference evidence="2" key="2">
    <citation type="journal article" date="2022" name="Microbiol. Resour. Announc.">
        <title>Metagenome Sequencing to Explore Phylogenomics of Terrestrial Cyanobacteria.</title>
        <authorList>
            <person name="Ward R.D."/>
            <person name="Stajich J.E."/>
            <person name="Johansen J.R."/>
            <person name="Huntemann M."/>
            <person name="Clum A."/>
            <person name="Foster B."/>
            <person name="Foster B."/>
            <person name="Roux S."/>
            <person name="Palaniappan K."/>
            <person name="Varghese N."/>
            <person name="Mukherjee S."/>
            <person name="Reddy T.B.K."/>
            <person name="Daum C."/>
            <person name="Copeland A."/>
            <person name="Chen I.A."/>
            <person name="Ivanova N.N."/>
            <person name="Kyrpides N.C."/>
            <person name="Shapiro N."/>
            <person name="Eloe-Fadrosh E.A."/>
            <person name="Pietrasiak N."/>
        </authorList>
    </citation>
    <scope>NUCLEOTIDE SEQUENCE</scope>
    <source>
        <strain evidence="2">HA4357-MV3</strain>
    </source>
</reference>
<dbReference type="SUPFAM" id="SSF63829">
    <property type="entry name" value="Calcium-dependent phosphotriesterase"/>
    <property type="match status" value="1"/>
</dbReference>
<sequence length="785" mass="87578">MKNKFKRQISQLYYQQLSKIKDLILKLNNLIIKGNFRGQRRLKFLFSFIAGFITVTLIAIYLTGKMTSGTNIGTAPPTIKIYTIPENSTYTPSTKNIYIPPITDTYTSPATDTFTPSATNSYTISATNSYKTSWIGNSFGGGDKWVQIQISDMYVAPDGTVYTNTDWDEAGREVGIYKNGDVIGKADDLHGWGRMGGDAIAVDQKYMYVAMQQSPEGKAGEDYPPKGTDWFCIRRYNLSGKPAPFPQGRGWDKSMLIVSTKDKVTGLATDGKQLYASNKAGNLVHVYNNATMKEIRSFKVTNPSKIAIDKKGNLWVIRDKNQIGHYSPTGKQLPGAIASIAQPSAIAVDNKNRLLIADNGPRQQVLIYDITNKPKQVSTFGTQGGIYSGNRGEIGDLKFYGLSGVGTDAGGNIYVSNVGFNRSGVDLRKLSPSGKLQWQLLGLQFLDTADADVGTDGANVFTKDEHFIMDYSKGSGKEWRYKGYTLDRFRYPNDARLHTTPTAAFVRRLKGKRLLYLSSEMMSERLLTYRFDGEIAVPCGIFGKGKEDWLANEPTNSSWIWIDANGDGSPQANEYQATGEKDDSVWGWEIDSKGDVWKAAEDGYIKHYRFGGLNAHGCPVYSTKTVQKTTMPQPFKTITRIKYFPEQDAMYLSGYTSDRPNIDGDWGLVGTEIIRYDNWSKAKKIRWRIALPYEVKRDPKLHIKAMDVAGNKVFAVSSKTQDVFVYDTTTGKQVQQLKPGPEVSGEGGWVDIPFGIRAFRRSNGEYLVFVEEDLKAKVIMYRLPG</sequence>
<evidence type="ECO:0008006" key="4">
    <source>
        <dbReference type="Google" id="ProtNLM"/>
    </source>
</evidence>
<dbReference type="EMBL" id="JAHHHW010000151">
    <property type="protein sequence ID" value="MBW4435044.1"/>
    <property type="molecule type" value="Genomic_DNA"/>
</dbReference>
<name>A0A9E3LW75_9NOST</name>